<accession>A0A0G1VT76</accession>
<feature type="transmembrane region" description="Helical" evidence="1">
    <location>
        <begin position="201"/>
        <end position="218"/>
    </location>
</feature>
<keyword evidence="1" id="KW-0472">Membrane</keyword>
<evidence type="ECO:0000313" key="2">
    <source>
        <dbReference type="EMBL" id="KKW09646.1"/>
    </source>
</evidence>
<feature type="transmembrane region" description="Helical" evidence="1">
    <location>
        <begin position="224"/>
        <end position="247"/>
    </location>
</feature>
<evidence type="ECO:0008006" key="4">
    <source>
        <dbReference type="Google" id="ProtNLM"/>
    </source>
</evidence>
<gene>
    <name evidence="2" type="ORF">UY48_C0056G0006</name>
</gene>
<proteinExistence type="predicted"/>
<comment type="caution">
    <text evidence="2">The sequence shown here is derived from an EMBL/GenBank/DDBJ whole genome shotgun (WGS) entry which is preliminary data.</text>
</comment>
<feature type="transmembrane region" description="Helical" evidence="1">
    <location>
        <begin position="7"/>
        <end position="32"/>
    </location>
</feature>
<reference evidence="2 3" key="1">
    <citation type="journal article" date="2015" name="Nature">
        <title>rRNA introns, odd ribosomes, and small enigmatic genomes across a large radiation of phyla.</title>
        <authorList>
            <person name="Brown C.T."/>
            <person name="Hug L.A."/>
            <person name="Thomas B.C."/>
            <person name="Sharon I."/>
            <person name="Castelle C.J."/>
            <person name="Singh A."/>
            <person name="Wilkins M.J."/>
            <person name="Williams K.H."/>
            <person name="Banfield J.F."/>
        </authorList>
    </citation>
    <scope>NUCLEOTIDE SEQUENCE [LARGE SCALE GENOMIC DNA]</scope>
</reference>
<feature type="transmembrane region" description="Helical" evidence="1">
    <location>
        <begin position="44"/>
        <end position="64"/>
    </location>
</feature>
<feature type="transmembrane region" description="Helical" evidence="1">
    <location>
        <begin position="259"/>
        <end position="277"/>
    </location>
</feature>
<evidence type="ECO:0000256" key="1">
    <source>
        <dbReference type="SAM" id="Phobius"/>
    </source>
</evidence>
<keyword evidence="1" id="KW-1133">Transmembrane helix</keyword>
<keyword evidence="1" id="KW-0812">Transmembrane</keyword>
<dbReference type="AlphaFoldDB" id="A0A0G1VT76"/>
<evidence type="ECO:0000313" key="3">
    <source>
        <dbReference type="Proteomes" id="UP000034588"/>
    </source>
</evidence>
<dbReference type="Proteomes" id="UP000034588">
    <property type="component" value="Unassembled WGS sequence"/>
</dbReference>
<sequence length="287" mass="33227">SPTKRNFIILFFLFTLGFLLRPALLTIPIATLPVLAWHFRKKSAILISAVLTLIGFLLVPITYAQVNRIGSGYPGIQIVGDIDILGRILETRLPIDSARDYHYFYTTVRDYETKTLTPHPFRFLEYYDPDIYQKMERFIELHNFNRTVIIHALPEFLTHMITNIPEVLLEVNEFTQVKNRNAGVIATIVWAVQQIYGKIQYVTLLIPFVWIVVMILWVTKPTRARTLTALLGTMVMSQILLIAAVVYRDIGGQYQRLLSVIRPQIFLFLVLSVWSLWPHGREEQKVL</sequence>
<name>A0A0G1VT76_9BACT</name>
<protein>
    <recommendedName>
        <fullName evidence="4">Glycosyltransferase RgtA/B/C/D-like domain-containing protein</fullName>
    </recommendedName>
</protein>
<feature type="non-terminal residue" evidence="2">
    <location>
        <position position="1"/>
    </location>
</feature>
<dbReference type="EMBL" id="LCQD01000056">
    <property type="protein sequence ID" value="KKW09646.1"/>
    <property type="molecule type" value="Genomic_DNA"/>
</dbReference>
<organism evidence="2 3">
    <name type="scientific">Candidatus Gottesmanbacteria bacterium GW2011_GWB1_49_7</name>
    <dbReference type="NCBI Taxonomy" id="1618448"/>
    <lineage>
        <taxon>Bacteria</taxon>
        <taxon>Candidatus Gottesmaniibacteriota</taxon>
    </lineage>
</organism>